<dbReference type="Proteomes" id="UP001174136">
    <property type="component" value="Unassembled WGS sequence"/>
</dbReference>
<dbReference type="InterPro" id="IPR052035">
    <property type="entry name" value="ZnF_BED_domain_contain"/>
</dbReference>
<dbReference type="GO" id="GO:0003677">
    <property type="term" value="F:DNA binding"/>
    <property type="evidence" value="ECO:0007669"/>
    <property type="project" value="UniProtKB-KW"/>
</dbReference>
<keyword evidence="6" id="KW-0238">DNA-binding</keyword>
<keyword evidence="3 9" id="KW-0863">Zinc-finger</keyword>
<comment type="subcellular location">
    <subcellularLocation>
        <location evidence="1">Nucleus</location>
    </subcellularLocation>
</comment>
<dbReference type="GO" id="GO:0008270">
    <property type="term" value="F:zinc ion binding"/>
    <property type="evidence" value="ECO:0007669"/>
    <property type="project" value="UniProtKB-KW"/>
</dbReference>
<dbReference type="InterPro" id="IPR008906">
    <property type="entry name" value="HATC_C_dom"/>
</dbReference>
<dbReference type="SUPFAM" id="SSF57667">
    <property type="entry name" value="beta-beta-alpha zinc fingers"/>
    <property type="match status" value="1"/>
</dbReference>
<dbReference type="Pfam" id="PF02892">
    <property type="entry name" value="zf-BED"/>
    <property type="match status" value="1"/>
</dbReference>
<dbReference type="GO" id="GO:0046983">
    <property type="term" value="F:protein dimerization activity"/>
    <property type="evidence" value="ECO:0007669"/>
    <property type="project" value="InterPro"/>
</dbReference>
<evidence type="ECO:0000256" key="9">
    <source>
        <dbReference type="PROSITE-ProRule" id="PRU00027"/>
    </source>
</evidence>
<evidence type="ECO:0000256" key="8">
    <source>
        <dbReference type="ARBA" id="ARBA00023242"/>
    </source>
</evidence>
<sequence>MSALDLVAKKKSKSVVWKWYAFDASDEEQTTPLCKICRKSVAVKNSTTNLFQHLQKHHPSEWQQCISERTAQGKADAATPPPPPKQVTLPDSFSRGVPYDRTDRRWKNITDAVAFHIAVDMVPIYTVEKPGFQRLLHTLDPRYKLPGRKHFGEVVLPRMYNTTRAKVTNKLGDVQFFSATTDLWSSRTMQPYLSLTVHFITDEWNLENACLQTSFFPSDHTGEEIAQGLRDGLESWNMSEDRLVCMTTDSGTNMIKALRLNEWPNLQCFGHKLHNAIVNAVKDPRIDRATVICKKVVSSFSYSWKRRRELAAVQAELGLPVHQLITESPTRWGSRQLMIERVLEQERAIARVLGSEKKSRCLVPTWQDVEVLESVNKAIKPLQDFTDALSGENYVTVSIIKPTLSMFRSSLLKPEDEDTELTKQIKEKILHYMTEKYSDPDKDELLDIASLMDPRFQTTYIDPARVEHIKERAVTELLSLLPTEPDTAVRVRQEENEVAAAEPGPAPKKRRSLSSFFPKKKPASSLSEVDRIRAELATYLLISEISEDADPLQWWKKQEENFPRLSKLARKYLSIPATSAPSERLFSVGGGVVTCHRASLKPDAVDRLVFLAKNLQM</sequence>
<dbReference type="GO" id="GO:0005634">
    <property type="term" value="C:nucleus"/>
    <property type="evidence" value="ECO:0007669"/>
    <property type="project" value="UniProtKB-SubCell"/>
</dbReference>
<dbReference type="Pfam" id="PF05699">
    <property type="entry name" value="Dimer_Tnp_hAT"/>
    <property type="match status" value="1"/>
</dbReference>
<evidence type="ECO:0000313" key="13">
    <source>
        <dbReference type="Proteomes" id="UP001174136"/>
    </source>
</evidence>
<feature type="region of interest" description="Disordered" evidence="10">
    <location>
        <begin position="494"/>
        <end position="514"/>
    </location>
</feature>
<protein>
    <submittedName>
        <fullName evidence="12">Zinc finger BED domain-containing protein 1</fullName>
    </submittedName>
</protein>
<dbReference type="PROSITE" id="PS50808">
    <property type="entry name" value="ZF_BED"/>
    <property type="match status" value="1"/>
</dbReference>
<dbReference type="InterPro" id="IPR012337">
    <property type="entry name" value="RNaseH-like_sf"/>
</dbReference>
<proteinExistence type="predicted"/>
<keyword evidence="2" id="KW-0479">Metal-binding</keyword>
<organism evidence="12 13">
    <name type="scientific">Merluccius polli</name>
    <name type="common">Benguela hake</name>
    <name type="synonym">Merluccius cadenati</name>
    <dbReference type="NCBI Taxonomy" id="89951"/>
    <lineage>
        <taxon>Eukaryota</taxon>
        <taxon>Metazoa</taxon>
        <taxon>Chordata</taxon>
        <taxon>Craniata</taxon>
        <taxon>Vertebrata</taxon>
        <taxon>Euteleostomi</taxon>
        <taxon>Actinopterygii</taxon>
        <taxon>Neopterygii</taxon>
        <taxon>Teleostei</taxon>
        <taxon>Neoteleostei</taxon>
        <taxon>Acanthomorphata</taxon>
        <taxon>Zeiogadaria</taxon>
        <taxon>Gadariae</taxon>
        <taxon>Gadiformes</taxon>
        <taxon>Gadoidei</taxon>
        <taxon>Merlucciidae</taxon>
        <taxon>Merluccius</taxon>
    </lineage>
</organism>
<dbReference type="EMBL" id="JAOPHQ010003701">
    <property type="protein sequence ID" value="KAK0142264.1"/>
    <property type="molecule type" value="Genomic_DNA"/>
</dbReference>
<evidence type="ECO:0000313" key="12">
    <source>
        <dbReference type="EMBL" id="KAK0142264.1"/>
    </source>
</evidence>
<dbReference type="InterPro" id="IPR036236">
    <property type="entry name" value="Znf_C2H2_sf"/>
</dbReference>
<evidence type="ECO:0000256" key="2">
    <source>
        <dbReference type="ARBA" id="ARBA00022723"/>
    </source>
</evidence>
<evidence type="ECO:0000256" key="3">
    <source>
        <dbReference type="ARBA" id="ARBA00022771"/>
    </source>
</evidence>
<keyword evidence="4" id="KW-0862">Zinc</keyword>
<accession>A0AA47MLG0</accession>
<evidence type="ECO:0000256" key="10">
    <source>
        <dbReference type="SAM" id="MobiDB-lite"/>
    </source>
</evidence>
<dbReference type="SUPFAM" id="SSF140996">
    <property type="entry name" value="Hermes dimerisation domain"/>
    <property type="match status" value="1"/>
</dbReference>
<comment type="caution">
    <text evidence="12">The sequence shown here is derived from an EMBL/GenBank/DDBJ whole genome shotgun (WGS) entry which is preliminary data.</text>
</comment>
<evidence type="ECO:0000256" key="7">
    <source>
        <dbReference type="ARBA" id="ARBA00023163"/>
    </source>
</evidence>
<keyword evidence="8" id="KW-0539">Nucleus</keyword>
<evidence type="ECO:0000256" key="6">
    <source>
        <dbReference type="ARBA" id="ARBA00023125"/>
    </source>
</evidence>
<keyword evidence="5" id="KW-0805">Transcription regulation</keyword>
<dbReference type="PANTHER" id="PTHR46481:SF9">
    <property type="entry name" value="ZINC FINGER BED DOMAIN-CONTAINING PROTEIN 1-LIKE"/>
    <property type="match status" value="1"/>
</dbReference>
<dbReference type="AlphaFoldDB" id="A0AA47MLG0"/>
<feature type="domain" description="BED-type" evidence="11">
    <location>
        <begin position="11"/>
        <end position="65"/>
    </location>
</feature>
<keyword evidence="13" id="KW-1185">Reference proteome</keyword>
<evidence type="ECO:0000256" key="1">
    <source>
        <dbReference type="ARBA" id="ARBA00004123"/>
    </source>
</evidence>
<evidence type="ECO:0000256" key="5">
    <source>
        <dbReference type="ARBA" id="ARBA00023015"/>
    </source>
</evidence>
<dbReference type="PANTHER" id="PTHR46481">
    <property type="entry name" value="ZINC FINGER BED DOMAIN-CONTAINING PROTEIN 4"/>
    <property type="match status" value="1"/>
</dbReference>
<keyword evidence="7" id="KW-0804">Transcription</keyword>
<reference evidence="12" key="1">
    <citation type="journal article" date="2023" name="Front. Mar. Sci.">
        <title>A new Merluccius polli reference genome to investigate the effects of global change in West African waters.</title>
        <authorList>
            <person name="Mateo J.L."/>
            <person name="Blanco-Fernandez C."/>
            <person name="Garcia-Vazquez E."/>
            <person name="Machado-Schiaffino G."/>
        </authorList>
    </citation>
    <scope>NUCLEOTIDE SEQUENCE</scope>
    <source>
        <strain evidence="12">C29</strain>
        <tissue evidence="12">Fin</tissue>
    </source>
</reference>
<dbReference type="SUPFAM" id="SSF53098">
    <property type="entry name" value="Ribonuclease H-like"/>
    <property type="match status" value="1"/>
</dbReference>
<evidence type="ECO:0000259" key="11">
    <source>
        <dbReference type="PROSITE" id="PS50808"/>
    </source>
</evidence>
<dbReference type="InterPro" id="IPR003656">
    <property type="entry name" value="Znf_BED"/>
</dbReference>
<evidence type="ECO:0000256" key="4">
    <source>
        <dbReference type="ARBA" id="ARBA00022833"/>
    </source>
</evidence>
<name>A0AA47MLG0_MERPO</name>
<gene>
    <name evidence="12" type="primary">ZBED1_86</name>
    <name evidence="12" type="ORF">N1851_020047</name>
</gene>
<dbReference type="SMART" id="SM00614">
    <property type="entry name" value="ZnF_BED"/>
    <property type="match status" value="1"/>
</dbReference>
<feature type="region of interest" description="Disordered" evidence="10">
    <location>
        <begin position="70"/>
        <end position="91"/>
    </location>
</feature>